<evidence type="ECO:0000256" key="3">
    <source>
        <dbReference type="ARBA" id="ARBA00022989"/>
    </source>
</evidence>
<reference evidence="7" key="1">
    <citation type="submission" date="2020-08" db="EMBL/GenBank/DDBJ databases">
        <title>Genome Sequencing and Pan-Genome Analysis of Migratory bird Vibrio Strains, Inner Mongolia.</title>
        <authorList>
            <person name="Zheng L."/>
        </authorList>
    </citation>
    <scope>NUCLEOTIDE SEQUENCE</scope>
    <source>
        <strain evidence="7">M13F</strain>
    </source>
</reference>
<organism evidence="7 8">
    <name type="scientific">Vibrio metschnikovii</name>
    <dbReference type="NCBI Taxonomy" id="28172"/>
    <lineage>
        <taxon>Bacteria</taxon>
        <taxon>Pseudomonadati</taxon>
        <taxon>Pseudomonadota</taxon>
        <taxon>Gammaproteobacteria</taxon>
        <taxon>Vibrionales</taxon>
        <taxon>Vibrionaceae</taxon>
        <taxon>Vibrio</taxon>
    </lineage>
</organism>
<evidence type="ECO:0000256" key="6">
    <source>
        <dbReference type="SAM" id="Phobius"/>
    </source>
</evidence>
<dbReference type="PANTHER" id="PTHR43427:SF12">
    <property type="entry name" value="CHLORIDE TRANSPORTER"/>
    <property type="match status" value="1"/>
</dbReference>
<sequence>MSIKSLDHLPHVVLQTLRWTLLVTPLAILVGLMNAFFLWALEGATQTRVDNPYLIYGLPIAGLGLVFFYRQWGGISERGNNLIIDQIHQSNEKIPFRMSVFVLVATVVTHLFGGSAGREGTAVQIGGAASAWFSRVFKLDESDHRSILVAGIAAGFGSVFGTPIAGAIFAVEVLSVGRIKYQALLPALIAAVLADVVCSAVGAHHTHYNIGFAQFSSLFEHPISIDFILTGKILIAGVIFGLVGLLFSELTSGLKAWFIRWLRNPYLIVFCGGLLVVAIVKLIGNYDYIGIGVYPIREGGVSITSAFEAGGAEWNSWMLKLILTAITLAAGFKGGEVTPLFFIGATLGNFLAWVMGAPVELFAALGFLAVFAAAANTPLACIIMGVELFGADHLIYFALVCFIAYYASGHSGIYGSQRIAVAKRISPYQPPKIDQTVAQAMASKKNKQ</sequence>
<feature type="transmembrane region" description="Helical" evidence="6">
    <location>
        <begin position="223"/>
        <end position="246"/>
    </location>
</feature>
<keyword evidence="8" id="KW-1185">Reference proteome</keyword>
<evidence type="ECO:0000313" key="7">
    <source>
        <dbReference type="EMBL" id="MBC5852369.1"/>
    </source>
</evidence>
<feature type="transmembrane region" description="Helical" evidence="6">
    <location>
        <begin position="21"/>
        <end position="41"/>
    </location>
</feature>
<evidence type="ECO:0000256" key="4">
    <source>
        <dbReference type="ARBA" id="ARBA00023136"/>
    </source>
</evidence>
<dbReference type="GO" id="GO:0016020">
    <property type="term" value="C:membrane"/>
    <property type="evidence" value="ECO:0007669"/>
    <property type="project" value="UniProtKB-SubCell"/>
</dbReference>
<feature type="transmembrane region" description="Helical" evidence="6">
    <location>
        <begin position="394"/>
        <end position="414"/>
    </location>
</feature>
<dbReference type="PANTHER" id="PTHR43427">
    <property type="entry name" value="CHLORIDE CHANNEL PROTEIN CLC-E"/>
    <property type="match status" value="1"/>
</dbReference>
<keyword evidence="5" id="KW-0406">Ion transport</keyword>
<dbReference type="RefSeq" id="WP_187026832.1">
    <property type="nucleotide sequence ID" value="NZ_JACRUP010000013.1"/>
</dbReference>
<feature type="transmembrane region" description="Helical" evidence="6">
    <location>
        <begin position="350"/>
        <end position="374"/>
    </location>
</feature>
<accession>A0A9X0R9W3</accession>
<feature type="transmembrane region" description="Helical" evidence="6">
    <location>
        <begin position="94"/>
        <end position="113"/>
    </location>
</feature>
<keyword evidence="2 6" id="KW-0812">Transmembrane</keyword>
<evidence type="ECO:0000256" key="1">
    <source>
        <dbReference type="ARBA" id="ARBA00004141"/>
    </source>
</evidence>
<dbReference type="AlphaFoldDB" id="A0A9X0R9W3"/>
<dbReference type="InterPro" id="IPR001807">
    <property type="entry name" value="ClC"/>
</dbReference>
<dbReference type="PRINTS" id="PR00762">
    <property type="entry name" value="CLCHANNEL"/>
</dbReference>
<dbReference type="Gene3D" id="1.10.3080.10">
    <property type="entry name" value="Clc chloride channel"/>
    <property type="match status" value="1"/>
</dbReference>
<dbReference type="GO" id="GO:0015108">
    <property type="term" value="F:chloride transmembrane transporter activity"/>
    <property type="evidence" value="ECO:0007669"/>
    <property type="project" value="InterPro"/>
</dbReference>
<dbReference type="InterPro" id="IPR050368">
    <property type="entry name" value="ClC-type_chloride_channel"/>
</dbReference>
<name>A0A9X0R9W3_VIBME</name>
<protein>
    <submittedName>
        <fullName evidence="7">Voltage-gated chloride channel family protein</fullName>
    </submittedName>
</protein>
<dbReference type="EMBL" id="JACRUP010000013">
    <property type="protein sequence ID" value="MBC5852369.1"/>
    <property type="molecule type" value="Genomic_DNA"/>
</dbReference>
<keyword evidence="5" id="KW-0407">Ion channel</keyword>
<dbReference type="Pfam" id="PF00654">
    <property type="entry name" value="Voltage_CLC"/>
    <property type="match status" value="1"/>
</dbReference>
<dbReference type="CDD" id="cd03682">
    <property type="entry name" value="ClC_sycA_like"/>
    <property type="match status" value="1"/>
</dbReference>
<proteinExistence type="predicted"/>
<dbReference type="Proteomes" id="UP000615796">
    <property type="component" value="Unassembled WGS sequence"/>
</dbReference>
<keyword evidence="4 6" id="KW-0472">Membrane</keyword>
<feature type="transmembrane region" description="Helical" evidence="6">
    <location>
        <begin position="147"/>
        <end position="171"/>
    </location>
</feature>
<comment type="caution">
    <text evidence="7">The sequence shown here is derived from an EMBL/GenBank/DDBJ whole genome shotgun (WGS) entry which is preliminary data.</text>
</comment>
<feature type="transmembrane region" description="Helical" evidence="6">
    <location>
        <begin position="266"/>
        <end position="284"/>
    </location>
</feature>
<evidence type="ECO:0000256" key="5">
    <source>
        <dbReference type="ARBA" id="ARBA00023303"/>
    </source>
</evidence>
<feature type="transmembrane region" description="Helical" evidence="6">
    <location>
        <begin position="53"/>
        <end position="73"/>
    </location>
</feature>
<evidence type="ECO:0000256" key="2">
    <source>
        <dbReference type="ARBA" id="ARBA00022692"/>
    </source>
</evidence>
<comment type="subcellular location">
    <subcellularLocation>
        <location evidence="1">Membrane</location>
        <topology evidence="1">Multi-pass membrane protein</topology>
    </subcellularLocation>
</comment>
<gene>
    <name evidence="7" type="ORF">H8Q88_15810</name>
</gene>
<dbReference type="InterPro" id="IPR014743">
    <property type="entry name" value="Cl-channel_core"/>
</dbReference>
<feature type="transmembrane region" description="Helical" evidence="6">
    <location>
        <begin position="183"/>
        <end position="203"/>
    </location>
</feature>
<dbReference type="SUPFAM" id="SSF81340">
    <property type="entry name" value="Clc chloride channel"/>
    <property type="match status" value="1"/>
</dbReference>
<keyword evidence="3 6" id="KW-1133">Transmembrane helix</keyword>
<evidence type="ECO:0000313" key="8">
    <source>
        <dbReference type="Proteomes" id="UP000615796"/>
    </source>
</evidence>
<keyword evidence="5" id="KW-0813">Transport</keyword>